<gene>
    <name evidence="2" type="ORF">GCM10009751_33830</name>
</gene>
<proteinExistence type="predicted"/>
<name>A0ABN2NJK6_9MICO</name>
<sequence>MRKNTLVRRIAATAAAVTMLGAAMVAVPTSAQAAVTCSYGNVCFYYYKNLAGAARSYSASDKSMYDERFNRGGTSAAGYGVRVENHSSSVYNRTGQRVLMFKNRGCYENNEYALAIPHGAAGNFADTDYPGYDNNIASVKIGSGRCINR</sequence>
<evidence type="ECO:0000313" key="3">
    <source>
        <dbReference type="Proteomes" id="UP001501094"/>
    </source>
</evidence>
<reference evidence="2 3" key="1">
    <citation type="journal article" date="2019" name="Int. J. Syst. Evol. Microbiol.">
        <title>The Global Catalogue of Microorganisms (GCM) 10K type strain sequencing project: providing services to taxonomists for standard genome sequencing and annotation.</title>
        <authorList>
            <consortium name="The Broad Institute Genomics Platform"/>
            <consortium name="The Broad Institute Genome Sequencing Center for Infectious Disease"/>
            <person name="Wu L."/>
            <person name="Ma J."/>
        </authorList>
    </citation>
    <scope>NUCLEOTIDE SEQUENCE [LARGE SCALE GENOMIC DNA]</scope>
    <source>
        <strain evidence="2 3">JCM 14326</strain>
    </source>
</reference>
<dbReference type="Proteomes" id="UP001501094">
    <property type="component" value="Unassembled WGS sequence"/>
</dbReference>
<feature type="chain" id="PRO_5046458339" description="Peptidase inhibitor family I36" evidence="1">
    <location>
        <begin position="34"/>
        <end position="149"/>
    </location>
</feature>
<organism evidence="2 3">
    <name type="scientific">Myceligenerans crystallogenes</name>
    <dbReference type="NCBI Taxonomy" id="316335"/>
    <lineage>
        <taxon>Bacteria</taxon>
        <taxon>Bacillati</taxon>
        <taxon>Actinomycetota</taxon>
        <taxon>Actinomycetes</taxon>
        <taxon>Micrococcales</taxon>
        <taxon>Promicromonosporaceae</taxon>
        <taxon>Myceligenerans</taxon>
    </lineage>
</organism>
<comment type="caution">
    <text evidence="2">The sequence shown here is derived from an EMBL/GenBank/DDBJ whole genome shotgun (WGS) entry which is preliminary data.</text>
</comment>
<keyword evidence="3" id="KW-1185">Reference proteome</keyword>
<accession>A0ABN2NJK6</accession>
<evidence type="ECO:0000313" key="2">
    <source>
        <dbReference type="EMBL" id="GAA1871759.1"/>
    </source>
</evidence>
<feature type="signal peptide" evidence="1">
    <location>
        <begin position="1"/>
        <end position="33"/>
    </location>
</feature>
<dbReference type="RefSeq" id="WP_344105181.1">
    <property type="nucleotide sequence ID" value="NZ_BAAANL010000007.1"/>
</dbReference>
<protein>
    <recommendedName>
        <fullName evidence="4">Peptidase inhibitor family I36</fullName>
    </recommendedName>
</protein>
<evidence type="ECO:0000256" key="1">
    <source>
        <dbReference type="SAM" id="SignalP"/>
    </source>
</evidence>
<dbReference type="EMBL" id="BAAANL010000007">
    <property type="protein sequence ID" value="GAA1871759.1"/>
    <property type="molecule type" value="Genomic_DNA"/>
</dbReference>
<dbReference type="Pfam" id="PF03995">
    <property type="entry name" value="Inhibitor_I36"/>
    <property type="match status" value="1"/>
</dbReference>
<keyword evidence="1" id="KW-0732">Signal</keyword>
<evidence type="ECO:0008006" key="4">
    <source>
        <dbReference type="Google" id="ProtNLM"/>
    </source>
</evidence>